<dbReference type="Proteomes" id="UP000789572">
    <property type="component" value="Unassembled WGS sequence"/>
</dbReference>
<gene>
    <name evidence="2" type="ORF">POCULU_LOCUS3017</name>
</gene>
<accession>A0A9N9F4Y4</accession>
<proteinExistence type="predicted"/>
<evidence type="ECO:0000313" key="2">
    <source>
        <dbReference type="EMBL" id="CAG8509982.1"/>
    </source>
</evidence>
<keyword evidence="3" id="KW-1185">Reference proteome</keyword>
<evidence type="ECO:0000313" key="3">
    <source>
        <dbReference type="Proteomes" id="UP000789572"/>
    </source>
</evidence>
<evidence type="ECO:0000256" key="1">
    <source>
        <dbReference type="SAM" id="SignalP"/>
    </source>
</evidence>
<keyword evidence="1" id="KW-0732">Signal</keyword>
<sequence>MKFQSIFVFLIASLVAGSYAQTPCELIVKGKFTHTISGQSGCFGTDPMDPISMASASKNVVYKFYTGTNCNGLIFTGADVNTFTPPLQTKSARLICPS</sequence>
<reference evidence="2" key="1">
    <citation type="submission" date="2021-06" db="EMBL/GenBank/DDBJ databases">
        <authorList>
            <person name="Kallberg Y."/>
            <person name="Tangrot J."/>
            <person name="Rosling A."/>
        </authorList>
    </citation>
    <scope>NUCLEOTIDE SEQUENCE</scope>
    <source>
        <strain evidence="2">IA702</strain>
    </source>
</reference>
<dbReference type="AlphaFoldDB" id="A0A9N9F4Y4"/>
<dbReference type="EMBL" id="CAJVPJ010000311">
    <property type="protein sequence ID" value="CAG8509982.1"/>
    <property type="molecule type" value="Genomic_DNA"/>
</dbReference>
<name>A0A9N9F4Y4_9GLOM</name>
<comment type="caution">
    <text evidence="2">The sequence shown here is derived from an EMBL/GenBank/DDBJ whole genome shotgun (WGS) entry which is preliminary data.</text>
</comment>
<feature type="chain" id="PRO_5040309533" evidence="1">
    <location>
        <begin position="21"/>
        <end position="98"/>
    </location>
</feature>
<organism evidence="2 3">
    <name type="scientific">Paraglomus occultum</name>
    <dbReference type="NCBI Taxonomy" id="144539"/>
    <lineage>
        <taxon>Eukaryota</taxon>
        <taxon>Fungi</taxon>
        <taxon>Fungi incertae sedis</taxon>
        <taxon>Mucoromycota</taxon>
        <taxon>Glomeromycotina</taxon>
        <taxon>Glomeromycetes</taxon>
        <taxon>Paraglomerales</taxon>
        <taxon>Paraglomeraceae</taxon>
        <taxon>Paraglomus</taxon>
    </lineage>
</organism>
<protein>
    <submittedName>
        <fullName evidence="2">7223_t:CDS:1</fullName>
    </submittedName>
</protein>
<dbReference type="OrthoDB" id="2419552at2759"/>
<feature type="signal peptide" evidence="1">
    <location>
        <begin position="1"/>
        <end position="20"/>
    </location>
</feature>